<name>A0A7Y9GMV3_9MICO</name>
<keyword evidence="4" id="KW-1185">Reference proteome</keyword>
<dbReference type="AlphaFoldDB" id="A0A7Y9GMV3"/>
<dbReference type="Gene3D" id="3.40.50.720">
    <property type="entry name" value="NAD(P)-binding Rossmann-like Domain"/>
    <property type="match status" value="1"/>
</dbReference>
<dbReference type="SUPFAM" id="SSF51735">
    <property type="entry name" value="NAD(P)-binding Rossmann-fold domains"/>
    <property type="match status" value="1"/>
</dbReference>
<dbReference type="GO" id="GO:0016491">
    <property type="term" value="F:oxidoreductase activity"/>
    <property type="evidence" value="ECO:0007669"/>
    <property type="project" value="UniProtKB-KW"/>
</dbReference>
<comment type="similarity">
    <text evidence="1">Belongs to the short-chain dehydrogenases/reductases (SDR) family.</text>
</comment>
<dbReference type="RefSeq" id="WP_179488686.1">
    <property type="nucleotide sequence ID" value="NZ_JACCBV010000001.1"/>
</dbReference>
<dbReference type="InterPro" id="IPR020904">
    <property type="entry name" value="Sc_DH/Rdtase_CS"/>
</dbReference>
<sequence length="298" mass="31925">MLSRGFVVPDLSGARALVTGSTSGVGLEIARVLAAHGAPIVLPARSKAKGESAIAALRQTAPAARLELRDLDLVSLASVRAFADRLDAEGRPLDLLVINAGVAMVGDRTRRVTADGFELHFQTNFLGHALLVLSLLPLLRASRTRIAVQGSIVSALYGVSWDDPQFARRYSALRAYASSKTALSLFALELARRVPEVRVDLCHPGVVPATAIAPQIRAHFAPSFRDFAVGRLWNPPAQAAETAVLALTTDAPSPTFCAPGGRLQFSGRARLRTPFRRLDDPEGSRRIWELAEKLAVTA</sequence>
<evidence type="ECO:0000256" key="1">
    <source>
        <dbReference type="ARBA" id="ARBA00006484"/>
    </source>
</evidence>
<gene>
    <name evidence="3" type="ORF">BJ991_001409</name>
</gene>
<evidence type="ECO:0000313" key="3">
    <source>
        <dbReference type="EMBL" id="NYE19381.1"/>
    </source>
</evidence>
<dbReference type="Proteomes" id="UP000576969">
    <property type="component" value="Unassembled WGS sequence"/>
</dbReference>
<protein>
    <submittedName>
        <fullName evidence="3">NAD(P)-dependent dehydrogenase (Short-subunit alcohol dehydrogenase family)</fullName>
    </submittedName>
</protein>
<evidence type="ECO:0000256" key="2">
    <source>
        <dbReference type="ARBA" id="ARBA00023002"/>
    </source>
</evidence>
<dbReference type="PRINTS" id="PR00081">
    <property type="entry name" value="GDHRDH"/>
</dbReference>
<dbReference type="EMBL" id="JACCBV010000001">
    <property type="protein sequence ID" value="NYE19381.1"/>
    <property type="molecule type" value="Genomic_DNA"/>
</dbReference>
<organism evidence="3 4">
    <name type="scientific">Microbacterium immunditiarum</name>
    <dbReference type="NCBI Taxonomy" id="337480"/>
    <lineage>
        <taxon>Bacteria</taxon>
        <taxon>Bacillati</taxon>
        <taxon>Actinomycetota</taxon>
        <taxon>Actinomycetes</taxon>
        <taxon>Micrococcales</taxon>
        <taxon>Microbacteriaceae</taxon>
        <taxon>Microbacterium</taxon>
    </lineage>
</organism>
<dbReference type="InterPro" id="IPR036291">
    <property type="entry name" value="NAD(P)-bd_dom_sf"/>
</dbReference>
<evidence type="ECO:0000313" key="4">
    <source>
        <dbReference type="Proteomes" id="UP000576969"/>
    </source>
</evidence>
<dbReference type="PROSITE" id="PS00061">
    <property type="entry name" value="ADH_SHORT"/>
    <property type="match status" value="1"/>
</dbReference>
<keyword evidence="2" id="KW-0560">Oxidoreductase</keyword>
<reference evidence="3 4" key="1">
    <citation type="submission" date="2020-07" db="EMBL/GenBank/DDBJ databases">
        <title>Sequencing the genomes of 1000 actinobacteria strains.</title>
        <authorList>
            <person name="Klenk H.-P."/>
        </authorList>
    </citation>
    <scope>NUCLEOTIDE SEQUENCE [LARGE SCALE GENOMIC DNA]</scope>
    <source>
        <strain evidence="3 4">DSM 24662</strain>
    </source>
</reference>
<accession>A0A7Y9GMV3</accession>
<proteinExistence type="inferred from homology"/>
<dbReference type="InterPro" id="IPR002347">
    <property type="entry name" value="SDR_fam"/>
</dbReference>
<dbReference type="PANTHER" id="PTHR24320:SF148">
    <property type="entry name" value="NAD(P)-BINDING ROSSMANN-FOLD SUPERFAMILY PROTEIN"/>
    <property type="match status" value="1"/>
</dbReference>
<dbReference type="PANTHER" id="PTHR24320">
    <property type="entry name" value="RETINOL DEHYDROGENASE"/>
    <property type="match status" value="1"/>
</dbReference>
<dbReference type="Pfam" id="PF00106">
    <property type="entry name" value="adh_short"/>
    <property type="match status" value="1"/>
</dbReference>
<comment type="caution">
    <text evidence="3">The sequence shown here is derived from an EMBL/GenBank/DDBJ whole genome shotgun (WGS) entry which is preliminary data.</text>
</comment>